<evidence type="ECO:0000259" key="3">
    <source>
        <dbReference type="PROSITE" id="PS50053"/>
    </source>
</evidence>
<reference evidence="4" key="1">
    <citation type="submission" date="2022-07" db="EMBL/GenBank/DDBJ databases">
        <title>Phylogenomic reconstructions and comparative analyses of Kickxellomycotina fungi.</title>
        <authorList>
            <person name="Reynolds N.K."/>
            <person name="Stajich J.E."/>
            <person name="Barry K."/>
            <person name="Grigoriev I.V."/>
            <person name="Crous P."/>
            <person name="Smith M.E."/>
        </authorList>
    </citation>
    <scope>NUCLEOTIDE SEQUENCE</scope>
    <source>
        <strain evidence="4">NBRC 105414</strain>
    </source>
</reference>
<dbReference type="GO" id="GO:0006511">
    <property type="term" value="P:ubiquitin-dependent protein catabolic process"/>
    <property type="evidence" value="ECO:0007669"/>
    <property type="project" value="TreeGrafter"/>
</dbReference>
<dbReference type="InterPro" id="IPR015940">
    <property type="entry name" value="UBA"/>
</dbReference>
<dbReference type="SUPFAM" id="SSF54236">
    <property type="entry name" value="Ubiquitin-like"/>
    <property type="match status" value="1"/>
</dbReference>
<keyword evidence="5" id="KW-1185">Reference proteome</keyword>
<dbReference type="OrthoDB" id="267397at2759"/>
<dbReference type="GO" id="GO:0005829">
    <property type="term" value="C:cytosol"/>
    <property type="evidence" value="ECO:0007669"/>
    <property type="project" value="TreeGrafter"/>
</dbReference>
<dbReference type="InterPro" id="IPR029058">
    <property type="entry name" value="AB_hydrolase_fold"/>
</dbReference>
<dbReference type="SMART" id="SM00727">
    <property type="entry name" value="STI1"/>
    <property type="match status" value="2"/>
</dbReference>
<dbReference type="PROSITE" id="PS50053">
    <property type="entry name" value="UBIQUITIN_2"/>
    <property type="match status" value="1"/>
</dbReference>
<evidence type="ECO:0000256" key="1">
    <source>
        <dbReference type="SAM" id="MobiDB-lite"/>
    </source>
</evidence>
<dbReference type="Gene3D" id="1.10.8.10">
    <property type="entry name" value="DNA helicase RuvA subunit, C-terminal domain"/>
    <property type="match status" value="1"/>
</dbReference>
<dbReference type="Gene3D" id="3.10.20.90">
    <property type="entry name" value="Phosphatidylinositol 3-kinase Catalytic Subunit, Chain A, domain 1"/>
    <property type="match status" value="1"/>
</dbReference>
<feature type="region of interest" description="Disordered" evidence="1">
    <location>
        <begin position="250"/>
        <end position="297"/>
    </location>
</feature>
<dbReference type="Gene3D" id="3.40.50.1820">
    <property type="entry name" value="alpha/beta hydrolase"/>
    <property type="match status" value="1"/>
</dbReference>
<protein>
    <submittedName>
        <fullName evidence="4">Uncharacterized protein</fullName>
    </submittedName>
</protein>
<dbReference type="PANTHER" id="PTHR10677:SF3">
    <property type="entry name" value="FI07626P-RELATED"/>
    <property type="match status" value="1"/>
</dbReference>
<feature type="domain" description="Ubiquitin-like" evidence="3">
    <location>
        <begin position="1"/>
        <end position="71"/>
    </location>
</feature>
<dbReference type="Proteomes" id="UP001140217">
    <property type="component" value="Unassembled WGS sequence"/>
</dbReference>
<feature type="domain" description="UBA" evidence="2">
    <location>
        <begin position="293"/>
        <end position="337"/>
    </location>
</feature>
<dbReference type="PROSITE" id="PS50030">
    <property type="entry name" value="UBA"/>
    <property type="match status" value="1"/>
</dbReference>
<dbReference type="InterPro" id="IPR029071">
    <property type="entry name" value="Ubiquitin-like_domsf"/>
</dbReference>
<evidence type="ECO:0000259" key="2">
    <source>
        <dbReference type="PROSITE" id="PS50030"/>
    </source>
</evidence>
<dbReference type="PANTHER" id="PTHR10677">
    <property type="entry name" value="UBIQUILIN"/>
    <property type="match status" value="1"/>
</dbReference>
<dbReference type="CDD" id="cd14399">
    <property type="entry name" value="UBA_PLICs"/>
    <property type="match status" value="1"/>
</dbReference>
<dbReference type="SMART" id="SM00213">
    <property type="entry name" value="UBQ"/>
    <property type="match status" value="1"/>
</dbReference>
<feature type="compositionally biased region" description="Low complexity" evidence="1">
    <location>
        <begin position="278"/>
        <end position="292"/>
    </location>
</feature>
<dbReference type="SUPFAM" id="SSF53474">
    <property type="entry name" value="alpha/beta-Hydrolases"/>
    <property type="match status" value="1"/>
</dbReference>
<dbReference type="InterPro" id="IPR015496">
    <property type="entry name" value="Ubiquilin"/>
</dbReference>
<dbReference type="Pfam" id="PF00627">
    <property type="entry name" value="UBA"/>
    <property type="match status" value="1"/>
</dbReference>
<proteinExistence type="predicted"/>
<feature type="compositionally biased region" description="Low complexity" evidence="1">
    <location>
        <begin position="78"/>
        <end position="91"/>
    </location>
</feature>
<dbReference type="InterPro" id="IPR006636">
    <property type="entry name" value="STI1_HS-bd"/>
</dbReference>
<organism evidence="4 5">
    <name type="scientific">Coemansia javaensis</name>
    <dbReference type="NCBI Taxonomy" id="2761396"/>
    <lineage>
        <taxon>Eukaryota</taxon>
        <taxon>Fungi</taxon>
        <taxon>Fungi incertae sedis</taxon>
        <taxon>Zoopagomycota</taxon>
        <taxon>Kickxellomycotina</taxon>
        <taxon>Kickxellomycetes</taxon>
        <taxon>Kickxellales</taxon>
        <taxon>Kickxellaceae</taxon>
        <taxon>Coemansia</taxon>
    </lineage>
</organism>
<evidence type="ECO:0000313" key="4">
    <source>
        <dbReference type="EMBL" id="KAJ2779148.1"/>
    </source>
</evidence>
<dbReference type="InterPro" id="IPR009060">
    <property type="entry name" value="UBA-like_sf"/>
</dbReference>
<dbReference type="AlphaFoldDB" id="A0A9W8H6G0"/>
<dbReference type="FunFam" id="1.10.8.10:FF:000079">
    <property type="entry name" value="Ubiquitin family protein"/>
    <property type="match status" value="1"/>
</dbReference>
<dbReference type="Pfam" id="PF00240">
    <property type="entry name" value="ubiquitin"/>
    <property type="match status" value="1"/>
</dbReference>
<dbReference type="InterPro" id="IPR000626">
    <property type="entry name" value="Ubiquitin-like_dom"/>
</dbReference>
<dbReference type="Pfam" id="PF23195">
    <property type="entry name" value="UBQLN1"/>
    <property type="match status" value="1"/>
</dbReference>
<comment type="caution">
    <text evidence="4">The sequence shown here is derived from an EMBL/GenBank/DDBJ whole genome shotgun (WGS) entry which is preliminary data.</text>
</comment>
<dbReference type="SUPFAM" id="SSF46934">
    <property type="entry name" value="UBA-like"/>
    <property type="match status" value="1"/>
</dbReference>
<dbReference type="GO" id="GO:0031593">
    <property type="term" value="F:polyubiquitin modification-dependent protein binding"/>
    <property type="evidence" value="ECO:0007669"/>
    <property type="project" value="TreeGrafter"/>
</dbReference>
<feature type="region of interest" description="Disordered" evidence="1">
    <location>
        <begin position="74"/>
        <end position="103"/>
    </location>
</feature>
<dbReference type="SMART" id="SM00165">
    <property type="entry name" value="UBA"/>
    <property type="match status" value="1"/>
</dbReference>
<dbReference type="EMBL" id="JANBUL010000191">
    <property type="protein sequence ID" value="KAJ2779148.1"/>
    <property type="molecule type" value="Genomic_DNA"/>
</dbReference>
<evidence type="ECO:0000313" key="5">
    <source>
        <dbReference type="Proteomes" id="UP001140217"/>
    </source>
</evidence>
<name>A0A9W8H6G0_9FUNG</name>
<gene>
    <name evidence="4" type="ORF">H4R18_004179</name>
</gene>
<accession>A0A9W8H6G0</accession>
<sequence>MKIAIKSSSKPKWEVEADGEDTVLQLKEKIAAEQPDTPVGSQRLIFAGQILKDGETLAKYKIADQSTIHLVKSGPKTPAAAAPAISDSPAPREQSTQQQPSAAAAAAAAAAGGFGGMPDITSLLAGTGGMDGLAGLGGLGGMGGMPQMSPEALEQMYSNPMVQQMMAQMAANPELLRTMVENNPMLQQQVPPHMREMLSNPEFLRIATNPDIMRAAAQMQAAMHRMQGGGGGSSGNTAAADIYNPWAAAPPSGGGGGSAQQNPFAALLGAMPPPPLPSQQQPQQQAEPQSQEPPEERFRTQLQQLKDMGFFDEAQNIRVLERTAGNVSAAIELLLGGTQDAAGAELELGGPLLAEVQRWGRHAAAAYQRFEDWRGCAACQDADIRDTELVATWAAALPAFSRGYVGLDHARAQAVVVFRGTAHVMDALADAQALQAPWPPAANGSAPTGAAVHAGFLLAYQAARPHVTAALGAIARNATVAHYALRFVGPRSRTPTAGARRGARAAWRRLARRASATWRSRG</sequence>